<keyword evidence="5" id="KW-1185">Reference proteome</keyword>
<dbReference type="InterPro" id="IPR024370">
    <property type="entry name" value="PBP_domain"/>
</dbReference>
<evidence type="ECO:0000313" key="5">
    <source>
        <dbReference type="Proteomes" id="UP001060771"/>
    </source>
</evidence>
<dbReference type="PANTHER" id="PTHR38431:SF1">
    <property type="entry name" value="BLL2305 PROTEIN"/>
    <property type="match status" value="1"/>
</dbReference>
<dbReference type="InterPro" id="IPR036388">
    <property type="entry name" value="WH-like_DNA-bd_sf"/>
</dbReference>
<feature type="domain" description="PBP" evidence="1">
    <location>
        <begin position="126"/>
        <end position="314"/>
    </location>
</feature>
<dbReference type="Pfam" id="PF12727">
    <property type="entry name" value="PBP_like"/>
    <property type="match status" value="1"/>
</dbReference>
<gene>
    <name evidence="3" type="ORF">GCM10007112_06390</name>
    <name evidence="2" type="ORF">Vsou_04170</name>
</gene>
<dbReference type="EMBL" id="AP026830">
    <property type="protein sequence ID" value="BDR91324.1"/>
    <property type="molecule type" value="Genomic_DNA"/>
</dbReference>
<accession>A0A830EFP3</accession>
<organism evidence="3 4">
    <name type="scientific">Vulcanisaeta souniana JCM 11219</name>
    <dbReference type="NCBI Taxonomy" id="1293586"/>
    <lineage>
        <taxon>Archaea</taxon>
        <taxon>Thermoproteota</taxon>
        <taxon>Thermoprotei</taxon>
        <taxon>Thermoproteales</taxon>
        <taxon>Thermoproteaceae</taxon>
        <taxon>Vulcanisaeta</taxon>
    </lineage>
</organism>
<dbReference type="GeneID" id="76205971"/>
<dbReference type="OrthoDB" id="31371at2157"/>
<dbReference type="Proteomes" id="UP001060771">
    <property type="component" value="Chromosome"/>
</dbReference>
<dbReference type="PANTHER" id="PTHR38431">
    <property type="entry name" value="BLL2305 PROTEIN"/>
    <property type="match status" value="1"/>
</dbReference>
<dbReference type="SUPFAM" id="SSF46785">
    <property type="entry name" value="Winged helix' DNA-binding domain"/>
    <property type="match status" value="1"/>
</dbReference>
<dbReference type="EMBL" id="BMNM01000002">
    <property type="protein sequence ID" value="GGI72340.1"/>
    <property type="molecule type" value="Genomic_DNA"/>
</dbReference>
<evidence type="ECO:0000313" key="4">
    <source>
        <dbReference type="Proteomes" id="UP000657075"/>
    </source>
</evidence>
<reference evidence="3" key="2">
    <citation type="submission" date="2020-09" db="EMBL/GenBank/DDBJ databases">
        <authorList>
            <person name="Sun Q."/>
            <person name="Ohkuma M."/>
        </authorList>
    </citation>
    <scope>NUCLEOTIDE SEQUENCE</scope>
    <source>
        <strain evidence="3">JCM 11219</strain>
    </source>
</reference>
<reference evidence="5" key="3">
    <citation type="submission" date="2022-09" db="EMBL/GenBank/DDBJ databases">
        <title>Complete genome sequence of Vulcanisaeta souniana.</title>
        <authorList>
            <person name="Kato S."/>
            <person name="Itoh T."/>
            <person name="Ohkuma M."/>
        </authorList>
    </citation>
    <scope>NUCLEOTIDE SEQUENCE [LARGE SCALE GENOMIC DNA]</scope>
    <source>
        <strain evidence="5">JCM 11219</strain>
    </source>
</reference>
<reference evidence="2" key="4">
    <citation type="journal article" date="2023" name="Microbiol. Resour. Announc.">
        <title>Complete Genome Sequence of Vulcanisaeta souniana Strain IC-059, a Hyperthermophilic Archaeon Isolated from Hot Spring Water in Japan.</title>
        <authorList>
            <person name="Kato S."/>
            <person name="Itoh T."/>
            <person name="Wu L."/>
            <person name="Ma J."/>
            <person name="Ohkuma M."/>
        </authorList>
    </citation>
    <scope>NUCLEOTIDE SEQUENCE</scope>
    <source>
        <strain evidence="2">JCM 11219</strain>
    </source>
</reference>
<dbReference type="RefSeq" id="WP_188602669.1">
    <property type="nucleotide sequence ID" value="NZ_AP026830.1"/>
</dbReference>
<evidence type="ECO:0000313" key="3">
    <source>
        <dbReference type="EMBL" id="GGI72340.1"/>
    </source>
</evidence>
<dbReference type="InterPro" id="IPR036390">
    <property type="entry name" value="WH_DNA-bd_sf"/>
</dbReference>
<name>A0A830EFP3_9CREN</name>
<dbReference type="SUPFAM" id="SSF53850">
    <property type="entry name" value="Periplasmic binding protein-like II"/>
    <property type="match status" value="1"/>
</dbReference>
<protein>
    <recommendedName>
        <fullName evidence="1">PBP domain-containing protein</fullName>
    </recommendedName>
</protein>
<proteinExistence type="predicted"/>
<dbReference type="Proteomes" id="UP000657075">
    <property type="component" value="Unassembled WGS sequence"/>
</dbReference>
<evidence type="ECO:0000313" key="2">
    <source>
        <dbReference type="EMBL" id="BDR91324.1"/>
    </source>
</evidence>
<evidence type="ECO:0000259" key="1">
    <source>
        <dbReference type="Pfam" id="PF12727"/>
    </source>
</evidence>
<dbReference type="Gene3D" id="1.10.10.10">
    <property type="entry name" value="Winged helix-like DNA-binding domain superfamily/Winged helix DNA-binding domain"/>
    <property type="match status" value="1"/>
</dbReference>
<reference evidence="3" key="1">
    <citation type="journal article" date="2014" name="Int. J. Syst. Evol. Microbiol.">
        <title>Complete genome sequence of Corynebacterium casei LMG S-19264T (=DSM 44701T), isolated from a smear-ripened cheese.</title>
        <authorList>
            <consortium name="US DOE Joint Genome Institute (JGI-PGF)"/>
            <person name="Walter F."/>
            <person name="Albersmeier A."/>
            <person name="Kalinowski J."/>
            <person name="Ruckert C."/>
        </authorList>
    </citation>
    <scope>NUCLEOTIDE SEQUENCE</scope>
    <source>
        <strain evidence="3">JCM 11219</strain>
    </source>
</reference>
<sequence>MGKPKYRIEVVLEKDGRVLMDDITAKLLEALEKRGSLLSVVRDLGLPYSRAWELINKLENGLEVKVVNPRRGHRGGMALTAEGTELIGTYRAIRRRYSWNPDGTVCDTVYAGSDDCIVRDVINEMRNEGYCIDAHWVGSMGGLNMVMNGLADIAGIHLIDPASGEYNAPFMEMLGAWDETVLLRGYLRLLGIVHRPYLSIGDLTDILGLRMINRNPGSGTRLAIELLLNGIARNTGYSIDELRKLIKGYNDAVKTHIEVTEKVARGLADYGVAIAGQALSMGLTIRPLTLEEFDIVIARASIDKPTVKEFLRRISHVGPRPGYVMLRNTGEIYSR</sequence>
<dbReference type="AlphaFoldDB" id="A0A830EFP3"/>